<proteinExistence type="predicted"/>
<feature type="region of interest" description="Disordered" evidence="1">
    <location>
        <begin position="117"/>
        <end position="147"/>
    </location>
</feature>
<comment type="caution">
    <text evidence="2">The sequence shown here is derived from an EMBL/GenBank/DDBJ whole genome shotgun (WGS) entry which is preliminary data.</text>
</comment>
<protein>
    <submittedName>
        <fullName evidence="2">Uncharacterized protein</fullName>
    </submittedName>
</protein>
<dbReference type="Proteomes" id="UP001233673">
    <property type="component" value="Unassembled WGS sequence"/>
</dbReference>
<sequence length="216" mass="23350">MTAALRQEPAMAAVLTDQEITELEDGVSAGLAAAIGNLTRLREGQAHRLRGFDTWHAYVLDRFGKLLRQLHLPVDERQALVDSMDRAGMSVRETAAELAVSKSTVQNDRQELAKVHRLDDRRAQADASPAAASDGTADEQPAPAPSSVDLVVGAVARARDGYTVHEAAKRLRWRQGQASCALSRAEKRGRLQRTGRFRDGCAIYAVPTPAETAATA</sequence>
<evidence type="ECO:0000313" key="3">
    <source>
        <dbReference type="Proteomes" id="UP001233673"/>
    </source>
</evidence>
<keyword evidence="3" id="KW-1185">Reference proteome</keyword>
<dbReference type="EMBL" id="JASNFN010000004">
    <property type="protein sequence ID" value="MDP5182191.1"/>
    <property type="molecule type" value="Genomic_DNA"/>
</dbReference>
<organism evidence="2 3">
    <name type="scientific">Blastococcus carthaginiensis</name>
    <dbReference type="NCBI Taxonomy" id="3050034"/>
    <lineage>
        <taxon>Bacteria</taxon>
        <taxon>Bacillati</taxon>
        <taxon>Actinomycetota</taxon>
        <taxon>Actinomycetes</taxon>
        <taxon>Geodermatophilales</taxon>
        <taxon>Geodermatophilaceae</taxon>
        <taxon>Blastococcus</taxon>
    </lineage>
</organism>
<gene>
    <name evidence="2" type="ORF">QOZ88_06040</name>
</gene>
<evidence type="ECO:0000313" key="2">
    <source>
        <dbReference type="EMBL" id="MDP5182191.1"/>
    </source>
</evidence>
<reference evidence="3" key="1">
    <citation type="submission" date="2023-05" db="EMBL/GenBank/DDBJ databases">
        <title>Draft genome of Pseudofrankia sp. BMG5.37.</title>
        <authorList>
            <person name="Gtari M."/>
            <person name="Ghodhbane F."/>
            <person name="Sbissi I."/>
        </authorList>
    </citation>
    <scope>NUCLEOTIDE SEQUENCE [LARGE SCALE GENOMIC DNA]</scope>
    <source>
        <strain evidence="3">BMG 814</strain>
    </source>
</reference>
<feature type="compositionally biased region" description="Low complexity" evidence="1">
    <location>
        <begin position="125"/>
        <end position="135"/>
    </location>
</feature>
<accession>A0ABT9I9E0</accession>
<dbReference type="RefSeq" id="WP_305998893.1">
    <property type="nucleotide sequence ID" value="NZ_JASNFN010000004.1"/>
</dbReference>
<name>A0ABT9I9E0_9ACTN</name>
<evidence type="ECO:0000256" key="1">
    <source>
        <dbReference type="SAM" id="MobiDB-lite"/>
    </source>
</evidence>